<dbReference type="InterPro" id="IPR009057">
    <property type="entry name" value="Homeodomain-like_sf"/>
</dbReference>
<dbReference type="Pfam" id="PF00440">
    <property type="entry name" value="TetR_N"/>
    <property type="match status" value="1"/>
</dbReference>
<gene>
    <name evidence="4" type="ORF">HLH48_05715</name>
</gene>
<sequence>MSDDSAAPDRLGRRNALADAAAELVLREGLGTMGLRGLARRLGTSDRMLIYYFGSKDALVTGILARIGEKLSVLLQAYSVGPPVSPGAFLGEVLALGRDPVMMPFMRVWTDVIARAAAGEAPYDTVAKAVVADWTAWIGTRLIPDPDHPCPPAALLSIVEGVTLLEMACPGSTAAAGPWLAEALARVDGRTAG</sequence>
<feature type="DNA-binding region" description="H-T-H motif" evidence="2">
    <location>
        <begin position="34"/>
        <end position="53"/>
    </location>
</feature>
<evidence type="ECO:0000259" key="3">
    <source>
        <dbReference type="PROSITE" id="PS50977"/>
    </source>
</evidence>
<comment type="caution">
    <text evidence="4">The sequence shown here is derived from an EMBL/GenBank/DDBJ whole genome shotgun (WGS) entry which is preliminary data.</text>
</comment>
<proteinExistence type="predicted"/>
<dbReference type="InterPro" id="IPR001647">
    <property type="entry name" value="HTH_TetR"/>
</dbReference>
<dbReference type="GO" id="GO:0003677">
    <property type="term" value="F:DNA binding"/>
    <property type="evidence" value="ECO:0007669"/>
    <property type="project" value="UniProtKB-UniRule"/>
</dbReference>
<reference evidence="4 5" key="1">
    <citation type="submission" date="2020-04" db="EMBL/GenBank/DDBJ databases">
        <title>Description of novel Gluconacetobacter.</title>
        <authorList>
            <person name="Sombolestani A."/>
        </authorList>
    </citation>
    <scope>NUCLEOTIDE SEQUENCE [LARGE SCALE GENOMIC DNA]</scope>
    <source>
        <strain evidence="4 5">LMG 19747</strain>
    </source>
</reference>
<feature type="domain" description="HTH tetR-type" evidence="3">
    <location>
        <begin position="11"/>
        <end position="71"/>
    </location>
</feature>
<evidence type="ECO:0000313" key="4">
    <source>
        <dbReference type="EMBL" id="MBB2159674.1"/>
    </source>
</evidence>
<dbReference type="RefSeq" id="WP_182996531.1">
    <property type="nucleotide sequence ID" value="NZ_JABEQJ010000005.1"/>
</dbReference>
<evidence type="ECO:0000256" key="1">
    <source>
        <dbReference type="ARBA" id="ARBA00023125"/>
    </source>
</evidence>
<evidence type="ECO:0000256" key="2">
    <source>
        <dbReference type="PROSITE-ProRule" id="PRU00335"/>
    </source>
</evidence>
<dbReference type="SUPFAM" id="SSF46689">
    <property type="entry name" value="Homeodomain-like"/>
    <property type="match status" value="1"/>
</dbReference>
<keyword evidence="1 2" id="KW-0238">DNA-binding</keyword>
<dbReference type="EMBL" id="JABEQJ010000005">
    <property type="protein sequence ID" value="MBB2159674.1"/>
    <property type="molecule type" value="Genomic_DNA"/>
</dbReference>
<dbReference type="AlphaFoldDB" id="A0A7W4NKX4"/>
<protein>
    <submittedName>
        <fullName evidence="4">TetR/AcrR family transcriptional regulator</fullName>
    </submittedName>
</protein>
<dbReference type="PRINTS" id="PR00455">
    <property type="entry name" value="HTHTETR"/>
</dbReference>
<dbReference type="PROSITE" id="PS50977">
    <property type="entry name" value="HTH_TETR_2"/>
    <property type="match status" value="1"/>
</dbReference>
<dbReference type="Gene3D" id="1.10.357.10">
    <property type="entry name" value="Tetracycline Repressor, domain 2"/>
    <property type="match status" value="1"/>
</dbReference>
<dbReference type="Proteomes" id="UP000589085">
    <property type="component" value="Unassembled WGS sequence"/>
</dbReference>
<evidence type="ECO:0000313" key="5">
    <source>
        <dbReference type="Proteomes" id="UP000589085"/>
    </source>
</evidence>
<name>A0A7W4NKX4_9PROT</name>
<organism evidence="4 5">
    <name type="scientific">Gluconacetobacter sacchari</name>
    <dbReference type="NCBI Taxonomy" id="92759"/>
    <lineage>
        <taxon>Bacteria</taxon>
        <taxon>Pseudomonadati</taxon>
        <taxon>Pseudomonadota</taxon>
        <taxon>Alphaproteobacteria</taxon>
        <taxon>Acetobacterales</taxon>
        <taxon>Acetobacteraceae</taxon>
        <taxon>Gluconacetobacter</taxon>
    </lineage>
</organism>
<accession>A0A7W4NKX4</accession>